<evidence type="ECO:0000256" key="2">
    <source>
        <dbReference type="ARBA" id="ARBA00022729"/>
    </source>
</evidence>
<proteinExistence type="predicted"/>
<gene>
    <name evidence="5" type="ORF">E3N88_04654</name>
</gene>
<dbReference type="Proteomes" id="UP000326396">
    <property type="component" value="Linkage Group LG10"/>
</dbReference>
<keyword evidence="2 3" id="KW-0732">Signal</keyword>
<feature type="domain" description="Wall-associated receptor kinase galacturonan-binding" evidence="4">
    <location>
        <begin position="39"/>
        <end position="104"/>
    </location>
</feature>
<dbReference type="PANTHER" id="PTHR33138:SF1">
    <property type="entry name" value="OS01G0113900 PROTEIN"/>
    <property type="match status" value="1"/>
</dbReference>
<dbReference type="AlphaFoldDB" id="A0A5N6PWW0"/>
<evidence type="ECO:0000259" key="4">
    <source>
        <dbReference type="Pfam" id="PF13947"/>
    </source>
</evidence>
<evidence type="ECO:0000256" key="1">
    <source>
        <dbReference type="ARBA" id="ARBA00004167"/>
    </source>
</evidence>
<feature type="signal peptide" evidence="3">
    <location>
        <begin position="1"/>
        <end position="24"/>
    </location>
</feature>
<dbReference type="InterPro" id="IPR025287">
    <property type="entry name" value="WAK_GUB"/>
</dbReference>
<dbReference type="GO" id="GO:0016020">
    <property type="term" value="C:membrane"/>
    <property type="evidence" value="ECO:0007669"/>
    <property type="project" value="UniProtKB-SubCell"/>
</dbReference>
<dbReference type="Pfam" id="PF13947">
    <property type="entry name" value="GUB_WAK_bind"/>
    <property type="match status" value="1"/>
</dbReference>
<dbReference type="GO" id="GO:0030247">
    <property type="term" value="F:polysaccharide binding"/>
    <property type="evidence" value="ECO:0007669"/>
    <property type="project" value="InterPro"/>
</dbReference>
<evidence type="ECO:0000313" key="6">
    <source>
        <dbReference type="Proteomes" id="UP000326396"/>
    </source>
</evidence>
<protein>
    <recommendedName>
        <fullName evidence="4">Wall-associated receptor kinase galacturonan-binding domain-containing protein</fullName>
    </recommendedName>
</protein>
<comment type="subcellular location">
    <subcellularLocation>
        <location evidence="1">Membrane</location>
        <topology evidence="1">Single-pass membrane protein</topology>
    </subcellularLocation>
</comment>
<evidence type="ECO:0000313" key="5">
    <source>
        <dbReference type="EMBL" id="KAD7117386.1"/>
    </source>
</evidence>
<dbReference type="EMBL" id="SZYD01000002">
    <property type="protein sequence ID" value="KAD7117386.1"/>
    <property type="molecule type" value="Genomic_DNA"/>
</dbReference>
<keyword evidence="6" id="KW-1185">Reference proteome</keyword>
<evidence type="ECO:0000256" key="3">
    <source>
        <dbReference type="SAM" id="SignalP"/>
    </source>
</evidence>
<organism evidence="5 6">
    <name type="scientific">Mikania micrantha</name>
    <name type="common">bitter vine</name>
    <dbReference type="NCBI Taxonomy" id="192012"/>
    <lineage>
        <taxon>Eukaryota</taxon>
        <taxon>Viridiplantae</taxon>
        <taxon>Streptophyta</taxon>
        <taxon>Embryophyta</taxon>
        <taxon>Tracheophyta</taxon>
        <taxon>Spermatophyta</taxon>
        <taxon>Magnoliopsida</taxon>
        <taxon>eudicotyledons</taxon>
        <taxon>Gunneridae</taxon>
        <taxon>Pentapetalae</taxon>
        <taxon>asterids</taxon>
        <taxon>campanulids</taxon>
        <taxon>Asterales</taxon>
        <taxon>Asteraceae</taxon>
        <taxon>Asteroideae</taxon>
        <taxon>Heliantheae alliance</taxon>
        <taxon>Eupatorieae</taxon>
        <taxon>Mikania</taxon>
    </lineage>
</organism>
<comment type="caution">
    <text evidence="5">The sequence shown here is derived from an EMBL/GenBank/DDBJ whole genome shotgun (WGS) entry which is preliminary data.</text>
</comment>
<reference evidence="5 6" key="1">
    <citation type="submission" date="2019-05" db="EMBL/GenBank/DDBJ databases">
        <title>Mikania micrantha, genome provides insights into the molecular mechanism of rapid growth.</title>
        <authorList>
            <person name="Liu B."/>
        </authorList>
    </citation>
    <scope>NUCLEOTIDE SEQUENCE [LARGE SCALE GENOMIC DNA]</scope>
    <source>
        <strain evidence="5">NLD-2019</strain>
        <tissue evidence="5">Leaf</tissue>
    </source>
</reference>
<dbReference type="PANTHER" id="PTHR33138">
    <property type="entry name" value="OS01G0690200 PROTEIN"/>
    <property type="match status" value="1"/>
</dbReference>
<dbReference type="OrthoDB" id="635050at2759"/>
<accession>A0A5N6PWW0</accession>
<feature type="chain" id="PRO_5024461953" description="Wall-associated receptor kinase galacturonan-binding domain-containing protein" evidence="3">
    <location>
        <begin position="25"/>
        <end position="212"/>
    </location>
</feature>
<name>A0A5N6PWW0_9ASTR</name>
<sequence length="212" mass="23771">MPHLFLNLLTFFIFIFFFVLPATAQSYNQYGTNCPSYMWGDVNISYPFWKISSSENNTQFCGYQGLGINCTDNGQRNISLIAFGNDSYYVQRINNDYRSIVLADYDFSSVAPGPNDCPRARHNISLGTLPLQFHVTMVNLSFHFNCDGSPSFATAIPCLGRNGGNAYVNVVNVTTEDDWDVHSCAEKVVTTVYPEPIFMSNLSLNYGRLLQG</sequence>